<dbReference type="Proteomes" id="UP000693970">
    <property type="component" value="Unassembled WGS sequence"/>
</dbReference>
<feature type="transmembrane region" description="Helical" evidence="5">
    <location>
        <begin position="21"/>
        <end position="42"/>
    </location>
</feature>
<keyword evidence="3 5" id="KW-1133">Transmembrane helix</keyword>
<dbReference type="GO" id="GO:0016020">
    <property type="term" value="C:membrane"/>
    <property type="evidence" value="ECO:0007669"/>
    <property type="project" value="UniProtKB-SubCell"/>
</dbReference>
<evidence type="ECO:0000313" key="7">
    <source>
        <dbReference type="EMBL" id="KAG7353292.1"/>
    </source>
</evidence>
<feature type="transmembrane region" description="Helical" evidence="5">
    <location>
        <begin position="648"/>
        <end position="669"/>
    </location>
</feature>
<evidence type="ECO:0000256" key="2">
    <source>
        <dbReference type="ARBA" id="ARBA00022692"/>
    </source>
</evidence>
<feature type="transmembrane region" description="Helical" evidence="5">
    <location>
        <begin position="453"/>
        <end position="471"/>
    </location>
</feature>
<dbReference type="GO" id="GO:0005524">
    <property type="term" value="F:ATP binding"/>
    <property type="evidence" value="ECO:0007669"/>
    <property type="project" value="UniProtKB-KW"/>
</dbReference>
<keyword evidence="2 5" id="KW-0812">Transmembrane</keyword>
<dbReference type="OrthoDB" id="6512918at2759"/>
<dbReference type="PANTHER" id="PTHR19229:SF250">
    <property type="entry name" value="ABC TRANSPORTER DOMAIN-CONTAINING PROTEIN-RELATED"/>
    <property type="match status" value="1"/>
</dbReference>
<name>A0A9K3PMX3_9STRA</name>
<comment type="subcellular location">
    <subcellularLocation>
        <location evidence="1">Membrane</location>
        <topology evidence="1">Multi-pass membrane protein</topology>
    </subcellularLocation>
</comment>
<feature type="transmembrane region" description="Helical" evidence="5">
    <location>
        <begin position="347"/>
        <end position="369"/>
    </location>
</feature>
<dbReference type="EMBL" id="JAGRRH010000017">
    <property type="protein sequence ID" value="KAG7353292.1"/>
    <property type="molecule type" value="Genomic_DNA"/>
</dbReference>
<reference evidence="7" key="2">
    <citation type="submission" date="2021-04" db="EMBL/GenBank/DDBJ databases">
        <authorList>
            <person name="Podell S."/>
        </authorList>
    </citation>
    <scope>NUCLEOTIDE SEQUENCE</scope>
    <source>
        <strain evidence="7">Hildebrandi</strain>
    </source>
</reference>
<organism evidence="7 8">
    <name type="scientific">Nitzschia inconspicua</name>
    <dbReference type="NCBI Taxonomy" id="303405"/>
    <lineage>
        <taxon>Eukaryota</taxon>
        <taxon>Sar</taxon>
        <taxon>Stramenopiles</taxon>
        <taxon>Ochrophyta</taxon>
        <taxon>Bacillariophyta</taxon>
        <taxon>Bacillariophyceae</taxon>
        <taxon>Bacillariophycidae</taxon>
        <taxon>Bacillariales</taxon>
        <taxon>Bacillariaceae</taxon>
        <taxon>Nitzschia</taxon>
    </lineage>
</organism>
<proteinExistence type="predicted"/>
<dbReference type="GO" id="GO:0140359">
    <property type="term" value="F:ABC-type transporter activity"/>
    <property type="evidence" value="ECO:0007669"/>
    <property type="project" value="InterPro"/>
</dbReference>
<feature type="domain" description="ABC-2 type transporter transmembrane" evidence="6">
    <location>
        <begin position="25"/>
        <end position="542"/>
    </location>
</feature>
<keyword evidence="4 5" id="KW-0472">Membrane</keyword>
<keyword evidence="7" id="KW-0547">Nucleotide-binding</keyword>
<feature type="transmembrane region" description="Helical" evidence="5">
    <location>
        <begin position="423"/>
        <end position="446"/>
    </location>
</feature>
<dbReference type="AlphaFoldDB" id="A0A9K3PMX3"/>
<accession>A0A9K3PMX3</accession>
<evidence type="ECO:0000259" key="6">
    <source>
        <dbReference type="Pfam" id="PF12698"/>
    </source>
</evidence>
<evidence type="ECO:0000256" key="3">
    <source>
        <dbReference type="ARBA" id="ARBA00022989"/>
    </source>
</evidence>
<dbReference type="InterPro" id="IPR026082">
    <property type="entry name" value="ABCA"/>
</dbReference>
<protein>
    <submittedName>
        <fullName evidence="7">ABC transporter, ATP-binding protein</fullName>
    </submittedName>
</protein>
<dbReference type="Pfam" id="PF12698">
    <property type="entry name" value="ABC2_membrane_3"/>
    <property type="match status" value="1"/>
</dbReference>
<comment type="caution">
    <text evidence="7">The sequence shown here is derived from an EMBL/GenBank/DDBJ whole genome shotgun (WGS) entry which is preliminary data.</text>
</comment>
<evidence type="ECO:0000256" key="5">
    <source>
        <dbReference type="SAM" id="Phobius"/>
    </source>
</evidence>
<evidence type="ECO:0000256" key="4">
    <source>
        <dbReference type="ARBA" id="ARBA00023136"/>
    </source>
</evidence>
<reference evidence="7" key="1">
    <citation type="journal article" date="2021" name="Sci. Rep.">
        <title>Diploid genomic architecture of Nitzschia inconspicua, an elite biomass production diatom.</title>
        <authorList>
            <person name="Oliver A."/>
            <person name="Podell S."/>
            <person name="Pinowska A."/>
            <person name="Traller J.C."/>
            <person name="Smith S.R."/>
            <person name="McClure R."/>
            <person name="Beliaev A."/>
            <person name="Bohutskyi P."/>
            <person name="Hill E.A."/>
            <person name="Rabines A."/>
            <person name="Zheng H."/>
            <person name="Allen L.Z."/>
            <person name="Kuo A."/>
            <person name="Grigoriev I.V."/>
            <person name="Allen A.E."/>
            <person name="Hazlebeck D."/>
            <person name="Allen E.E."/>
        </authorList>
    </citation>
    <scope>NUCLEOTIDE SEQUENCE</scope>
    <source>
        <strain evidence="7">Hildebrandi</strain>
    </source>
</reference>
<feature type="transmembrane region" description="Helical" evidence="5">
    <location>
        <begin position="390"/>
        <end position="411"/>
    </location>
</feature>
<gene>
    <name evidence="7" type="ORF">IV203_009341</name>
</gene>
<keyword evidence="8" id="KW-1185">Reference proteome</keyword>
<dbReference type="InterPro" id="IPR013525">
    <property type="entry name" value="ABC2_TM"/>
</dbReference>
<dbReference type="GO" id="GO:0005319">
    <property type="term" value="F:lipid transporter activity"/>
    <property type="evidence" value="ECO:0007669"/>
    <property type="project" value="TreeGrafter"/>
</dbReference>
<keyword evidence="7" id="KW-0067">ATP-binding</keyword>
<evidence type="ECO:0000313" key="8">
    <source>
        <dbReference type="Proteomes" id="UP000693970"/>
    </source>
</evidence>
<evidence type="ECO:0000256" key="1">
    <source>
        <dbReference type="ARBA" id="ARBA00004141"/>
    </source>
</evidence>
<dbReference type="PANTHER" id="PTHR19229">
    <property type="entry name" value="ATP-BINDING CASSETTE TRANSPORTER SUBFAMILY A ABCA"/>
    <property type="match status" value="1"/>
</dbReference>
<sequence>MIGSRAWFALMRRDLIYRRRNIIGTLFEFFLPIAFVGFLVLIKNAVEDSESFAPVTVPDTFPDNSDSLILFSFTDYVTTLQAERKCVASPSIPWRSSSQGSDSSLSITGIFNKGYNWQVPFVKCDSRLCREDGQDALPFCEFLALGVAPSSEDDTVGLEQAEAFRDYIYNEYPVLLDSDAMPFDFEFVQMFESDQAVEQFVQSETYGDDFKLAISVVFDGTSDPTINYNYKLRVNSTGFNSPEDQGRPATTTTPPTDQLFETFAQTDSESCPDLVGGTPDMGPYSQSCTGRYIYNGALTIQRLVHDFIISETGARGNGYYVAENGVQFVAFPFKSYVENGFYAQINAFAPLLITLGLLYPVAAIIRYIVLEKELRQKELMKMMSIKESDIGWSWFTFFFVFHAITALGTALVSTRLYDASSPLLLFIFWEFTFLGIICFSFFLASLFSKATRATLVSLLVFFVGYFLTLVVNYQTSSVGLIFLVALHPVGAFAFGLQEIGRLEDLGVGLTFDTITQTDSPNGYTFANTMSSFLFDALLWGVVSWYLNRVARAEYGRPLPWYFPFTLSYWCPGSAHVPAEAEEEIEYPPDVPVEPISTAMKDLLAQGKGIEIRKLTKTFGDKTAVNQLSMNIFSNQITALLGANGAGKVGFYFSSFVLSSICLLSLLNFVTSGICTPPCEILFLHRLRLSQC</sequence>